<proteinExistence type="predicted"/>
<dbReference type="Pfam" id="PF11863">
    <property type="entry name" value="DUF3383"/>
    <property type="match status" value="1"/>
</dbReference>
<reference evidence="1 4" key="3">
    <citation type="submission" date="2019-06" db="EMBL/GenBank/DDBJ databases">
        <title>Whole genome shotgun sequence of Brevibacillus reuszeri NBRC 15719.</title>
        <authorList>
            <person name="Hosoyama A."/>
            <person name="Uohara A."/>
            <person name="Ohji S."/>
            <person name="Ichikawa N."/>
        </authorList>
    </citation>
    <scope>NUCLEOTIDE SEQUENCE [LARGE SCALE GENOMIC DNA]</scope>
    <source>
        <strain evidence="1 4">NBRC 15719</strain>
    </source>
</reference>
<dbReference type="EMBL" id="LGIQ01000005">
    <property type="protein sequence ID" value="KNB73767.1"/>
    <property type="molecule type" value="Genomic_DNA"/>
</dbReference>
<dbReference type="AlphaFoldDB" id="A0A0K9YYQ1"/>
<reference evidence="2" key="2">
    <citation type="submission" date="2015-07" db="EMBL/GenBank/DDBJ databases">
        <title>MeaNS - Measles Nucleotide Surveillance Program.</title>
        <authorList>
            <person name="Tran T."/>
            <person name="Druce J."/>
        </authorList>
    </citation>
    <scope>NUCLEOTIDE SEQUENCE</scope>
    <source>
        <strain evidence="2">DSM 9887</strain>
    </source>
</reference>
<gene>
    <name evidence="2" type="ORF">ADS79_07475</name>
    <name evidence="1" type="ORF">BRE01_30940</name>
</gene>
<dbReference type="OrthoDB" id="1684431at2"/>
<reference evidence="3" key="1">
    <citation type="submission" date="2015-07" db="EMBL/GenBank/DDBJ databases">
        <title>Genome sequencing project for genomic taxonomy and phylogenomics of Bacillus-like bacteria.</title>
        <authorList>
            <person name="Liu B."/>
            <person name="Wang J."/>
            <person name="Zhu Y."/>
            <person name="Liu G."/>
            <person name="Chen Q."/>
            <person name="Chen Z."/>
            <person name="Lan J."/>
            <person name="Che J."/>
            <person name="Ge C."/>
            <person name="Shi H."/>
            <person name="Pan Z."/>
            <person name="Liu X."/>
        </authorList>
    </citation>
    <scope>NUCLEOTIDE SEQUENCE [LARGE SCALE GENOMIC DNA]</scope>
    <source>
        <strain evidence="3">DSM 9887</strain>
    </source>
</reference>
<evidence type="ECO:0008006" key="5">
    <source>
        <dbReference type="Google" id="ProtNLM"/>
    </source>
</evidence>
<evidence type="ECO:0000313" key="2">
    <source>
        <dbReference type="EMBL" id="KNB73767.1"/>
    </source>
</evidence>
<dbReference type="EMBL" id="BJON01000012">
    <property type="protein sequence ID" value="GED69392.1"/>
    <property type="molecule type" value="Genomic_DNA"/>
</dbReference>
<dbReference type="InterPro" id="IPR021808">
    <property type="entry name" value="DUF3383"/>
</dbReference>
<sequence>MAVKSDVTVTIDIQRPTPKLGFGKPLIIGTSADGMDYKTYYDLPAVMKDFAENTEIYKAAFSLLNQEDNSPSEIAVMMRKTEDETWTQFMTKSFAKDWYFLVSTSGLVTDITAIADVIEQNNSRQYFFSTSSKEDLATIKAKKYTRTTGFYHTTTDNYPEAAWLGVAASADVGSITWKFKTLKGITPLDIDTTELNEIHNLGANTYVTKAGDDVTSEGKTVSGEYIDIIHARDYLVFSIQYAIQKLLNRSPKVRFDNTGIAQLEGETRTILKRADLNGMIAHDADGQALFSTSFKGRDEVDPADREKREYNHGKFRFELAGAIHAAAIKGTIVL</sequence>
<accession>A0A0K9YYQ1</accession>
<organism evidence="2 3">
    <name type="scientific">Brevibacillus reuszeri</name>
    <dbReference type="NCBI Taxonomy" id="54915"/>
    <lineage>
        <taxon>Bacteria</taxon>
        <taxon>Bacillati</taxon>
        <taxon>Bacillota</taxon>
        <taxon>Bacilli</taxon>
        <taxon>Bacillales</taxon>
        <taxon>Paenibacillaceae</taxon>
        <taxon>Brevibacillus</taxon>
    </lineage>
</organism>
<dbReference type="PATRIC" id="fig|54915.3.peg.6928"/>
<evidence type="ECO:0000313" key="3">
    <source>
        <dbReference type="Proteomes" id="UP000036834"/>
    </source>
</evidence>
<comment type="caution">
    <text evidence="2">The sequence shown here is derived from an EMBL/GenBank/DDBJ whole genome shotgun (WGS) entry which is preliminary data.</text>
</comment>
<evidence type="ECO:0000313" key="4">
    <source>
        <dbReference type="Proteomes" id="UP000319578"/>
    </source>
</evidence>
<protein>
    <recommendedName>
        <fullName evidence="5">DUF3383 family protein</fullName>
    </recommendedName>
</protein>
<keyword evidence="4" id="KW-1185">Reference proteome</keyword>
<dbReference type="RefSeq" id="WP_049737774.1">
    <property type="nucleotide sequence ID" value="NZ_BJON01000012.1"/>
</dbReference>
<dbReference type="Proteomes" id="UP000036834">
    <property type="component" value="Unassembled WGS sequence"/>
</dbReference>
<evidence type="ECO:0000313" key="1">
    <source>
        <dbReference type="EMBL" id="GED69392.1"/>
    </source>
</evidence>
<dbReference type="STRING" id="54915.ADS79_07475"/>
<name>A0A0K9YYQ1_9BACL</name>
<dbReference type="Proteomes" id="UP000319578">
    <property type="component" value="Unassembled WGS sequence"/>
</dbReference>